<dbReference type="PROSITE" id="PS51077">
    <property type="entry name" value="HTH_ICLR"/>
    <property type="match status" value="1"/>
</dbReference>
<dbReference type="InterPro" id="IPR050707">
    <property type="entry name" value="HTH_MetabolicPath_Reg"/>
</dbReference>
<protein>
    <submittedName>
        <fullName evidence="7">IclR family transcriptional regulator</fullName>
    </submittedName>
</protein>
<feature type="compositionally biased region" description="Basic and acidic residues" evidence="4">
    <location>
        <begin position="10"/>
        <end position="20"/>
    </location>
</feature>
<dbReference type="InterPro" id="IPR014757">
    <property type="entry name" value="Tscrpt_reg_IclR_C"/>
</dbReference>
<dbReference type="InterPro" id="IPR005471">
    <property type="entry name" value="Tscrpt_reg_IclR_N"/>
</dbReference>
<keyword evidence="1" id="KW-0805">Transcription regulation</keyword>
<dbReference type="PANTHER" id="PTHR30136:SF24">
    <property type="entry name" value="HTH-TYPE TRANSCRIPTIONAL REPRESSOR ALLR"/>
    <property type="match status" value="1"/>
</dbReference>
<evidence type="ECO:0000313" key="8">
    <source>
        <dbReference type="Proteomes" id="UP000606115"/>
    </source>
</evidence>
<dbReference type="InterPro" id="IPR029016">
    <property type="entry name" value="GAF-like_dom_sf"/>
</dbReference>
<dbReference type="Gene3D" id="1.10.10.10">
    <property type="entry name" value="Winged helix-like DNA-binding domain superfamily/Winged helix DNA-binding domain"/>
    <property type="match status" value="1"/>
</dbReference>
<keyword evidence="3" id="KW-0804">Transcription</keyword>
<comment type="caution">
    <text evidence="7">The sequence shown here is derived from an EMBL/GenBank/DDBJ whole genome shotgun (WGS) entry which is preliminary data.</text>
</comment>
<feature type="region of interest" description="Disordered" evidence="4">
    <location>
        <begin position="1"/>
        <end position="20"/>
    </location>
</feature>
<name>A0ABQ2D5S1_9MICC</name>
<dbReference type="PROSITE" id="PS51078">
    <property type="entry name" value="ICLR_ED"/>
    <property type="match status" value="1"/>
</dbReference>
<dbReference type="SUPFAM" id="SSF55781">
    <property type="entry name" value="GAF domain-like"/>
    <property type="match status" value="1"/>
</dbReference>
<evidence type="ECO:0000313" key="7">
    <source>
        <dbReference type="EMBL" id="GGJ47040.1"/>
    </source>
</evidence>
<keyword evidence="8" id="KW-1185">Reference proteome</keyword>
<reference evidence="8" key="1">
    <citation type="journal article" date="2019" name="Int. J. Syst. Evol. Microbiol.">
        <title>The Global Catalogue of Microorganisms (GCM) 10K type strain sequencing project: providing services to taxonomists for standard genome sequencing and annotation.</title>
        <authorList>
            <consortium name="The Broad Institute Genomics Platform"/>
            <consortium name="The Broad Institute Genome Sequencing Center for Infectious Disease"/>
            <person name="Wu L."/>
            <person name="Ma J."/>
        </authorList>
    </citation>
    <scope>NUCLEOTIDE SEQUENCE [LARGE SCALE GENOMIC DNA]</scope>
    <source>
        <strain evidence="8">CGMCC 1.3685</strain>
    </source>
</reference>
<evidence type="ECO:0000259" key="6">
    <source>
        <dbReference type="PROSITE" id="PS51078"/>
    </source>
</evidence>
<evidence type="ECO:0000256" key="2">
    <source>
        <dbReference type="ARBA" id="ARBA00023125"/>
    </source>
</evidence>
<evidence type="ECO:0000256" key="4">
    <source>
        <dbReference type="SAM" id="MobiDB-lite"/>
    </source>
</evidence>
<dbReference type="Gene3D" id="3.30.450.40">
    <property type="match status" value="1"/>
</dbReference>
<accession>A0ABQ2D5S1</accession>
<dbReference type="InterPro" id="IPR036390">
    <property type="entry name" value="WH_DNA-bd_sf"/>
</dbReference>
<dbReference type="RefSeq" id="WP_229676930.1">
    <property type="nucleotide sequence ID" value="NZ_BMKX01000001.1"/>
</dbReference>
<dbReference type="Pfam" id="PF01614">
    <property type="entry name" value="IclR_C"/>
    <property type="match status" value="1"/>
</dbReference>
<evidence type="ECO:0000259" key="5">
    <source>
        <dbReference type="PROSITE" id="PS51077"/>
    </source>
</evidence>
<sequence length="273" mass="29920">MTASQDTEDDMPRGEQERTADNRGASVIVNVIDVLRCFTVERQLVGVTEIAAEVGLHKSSVSRILATLVQERVVERDEPTRKFRLGLGLIAIAGPLLANLNVRQAAYPPLKHLAEKTQETAVLNIWDGNESVSVEQIPSPRPVKHTSAMGSRYDTGLSATVQLFLAYESPERTRELIASGNIQLPEQLGAEQFLERISVARTQGYAVNYGETSTEEVGVAAPVFDHRGDLVACVLIAAPFYRITPKILEELIDSCVKTAQKISLRMGYAHQPA</sequence>
<proteinExistence type="predicted"/>
<gene>
    <name evidence="7" type="ORF">GCM10007173_02040</name>
</gene>
<dbReference type="Pfam" id="PF09339">
    <property type="entry name" value="HTH_IclR"/>
    <property type="match status" value="1"/>
</dbReference>
<dbReference type="PANTHER" id="PTHR30136">
    <property type="entry name" value="HELIX-TURN-HELIX TRANSCRIPTIONAL REGULATOR, ICLR FAMILY"/>
    <property type="match status" value="1"/>
</dbReference>
<evidence type="ECO:0000256" key="1">
    <source>
        <dbReference type="ARBA" id="ARBA00023015"/>
    </source>
</evidence>
<dbReference type="InterPro" id="IPR036388">
    <property type="entry name" value="WH-like_DNA-bd_sf"/>
</dbReference>
<dbReference type="SUPFAM" id="SSF46785">
    <property type="entry name" value="Winged helix' DNA-binding domain"/>
    <property type="match status" value="1"/>
</dbReference>
<evidence type="ECO:0000256" key="3">
    <source>
        <dbReference type="ARBA" id="ARBA00023163"/>
    </source>
</evidence>
<dbReference type="EMBL" id="BMKX01000001">
    <property type="protein sequence ID" value="GGJ47040.1"/>
    <property type="molecule type" value="Genomic_DNA"/>
</dbReference>
<dbReference type="GeneID" id="303302621"/>
<dbReference type="SMART" id="SM00346">
    <property type="entry name" value="HTH_ICLR"/>
    <property type="match status" value="1"/>
</dbReference>
<keyword evidence="2" id="KW-0238">DNA-binding</keyword>
<feature type="domain" description="HTH iclR-type" evidence="5">
    <location>
        <begin position="25"/>
        <end position="87"/>
    </location>
</feature>
<organism evidence="7 8">
    <name type="scientific">Glutamicibacter ardleyensis</name>
    <dbReference type="NCBI Taxonomy" id="225894"/>
    <lineage>
        <taxon>Bacteria</taxon>
        <taxon>Bacillati</taxon>
        <taxon>Actinomycetota</taxon>
        <taxon>Actinomycetes</taxon>
        <taxon>Micrococcales</taxon>
        <taxon>Micrococcaceae</taxon>
        <taxon>Glutamicibacter</taxon>
    </lineage>
</organism>
<dbReference type="Proteomes" id="UP000606115">
    <property type="component" value="Unassembled WGS sequence"/>
</dbReference>
<feature type="domain" description="IclR-ED" evidence="6">
    <location>
        <begin position="88"/>
        <end position="268"/>
    </location>
</feature>